<organism evidence="2 3">
    <name type="scientific">Lysobacter silvisoli</name>
    <dbReference type="NCBI Taxonomy" id="2293254"/>
    <lineage>
        <taxon>Bacteria</taxon>
        <taxon>Pseudomonadati</taxon>
        <taxon>Pseudomonadota</taxon>
        <taxon>Gammaproteobacteria</taxon>
        <taxon>Lysobacterales</taxon>
        <taxon>Lysobacteraceae</taxon>
        <taxon>Lysobacter</taxon>
    </lineage>
</organism>
<dbReference type="InterPro" id="IPR011991">
    <property type="entry name" value="ArsR-like_HTH"/>
</dbReference>
<reference evidence="2 3" key="1">
    <citation type="submission" date="2018-08" db="EMBL/GenBank/DDBJ databases">
        <title>Lysobacter sp. zong2l5, whole genome shotgun sequence.</title>
        <authorList>
            <person name="Zhang X."/>
            <person name="Feng G."/>
            <person name="Zhu H."/>
        </authorList>
    </citation>
    <scope>NUCLEOTIDE SEQUENCE [LARGE SCALE GENOMIC DNA]</scope>
    <source>
        <strain evidence="3">zong2l5</strain>
    </source>
</reference>
<name>A0A371K241_9GAMM</name>
<sequence length="133" mass="13740">MNLPGTWPPQAAIATRSRGVTALAAAATERTATLASALTDAFGNPKRGQILFYAASSPGLSIGDLSSLLGCSVSLASQYVAQLEAQGWLTVVSDGRRRRVCVADDSRCRAIETLRALADGLGPAPARLAAGER</sequence>
<evidence type="ECO:0000313" key="2">
    <source>
        <dbReference type="EMBL" id="RDZ27991.1"/>
    </source>
</evidence>
<protein>
    <submittedName>
        <fullName evidence="2">ArsR family transcriptional regulator</fullName>
    </submittedName>
</protein>
<accession>A0A371K241</accession>
<dbReference type="Gene3D" id="1.10.10.10">
    <property type="entry name" value="Winged helix-like DNA-binding domain superfamily/Winged helix DNA-binding domain"/>
    <property type="match status" value="1"/>
</dbReference>
<comment type="caution">
    <text evidence="2">The sequence shown here is derived from an EMBL/GenBank/DDBJ whole genome shotgun (WGS) entry which is preliminary data.</text>
</comment>
<dbReference type="Pfam" id="PF12802">
    <property type="entry name" value="MarR_2"/>
    <property type="match status" value="1"/>
</dbReference>
<dbReference type="Proteomes" id="UP000264492">
    <property type="component" value="Unassembled WGS sequence"/>
</dbReference>
<proteinExistence type="predicted"/>
<dbReference type="OrthoDB" id="9993995at2"/>
<dbReference type="InterPro" id="IPR036390">
    <property type="entry name" value="WH_DNA-bd_sf"/>
</dbReference>
<dbReference type="AlphaFoldDB" id="A0A371K241"/>
<dbReference type="InterPro" id="IPR036388">
    <property type="entry name" value="WH-like_DNA-bd_sf"/>
</dbReference>
<dbReference type="SUPFAM" id="SSF46785">
    <property type="entry name" value="Winged helix' DNA-binding domain"/>
    <property type="match status" value="1"/>
</dbReference>
<dbReference type="SMART" id="SM00418">
    <property type="entry name" value="HTH_ARSR"/>
    <property type="match status" value="1"/>
</dbReference>
<gene>
    <name evidence="2" type="ORF">DX914_02235</name>
</gene>
<dbReference type="GO" id="GO:0003700">
    <property type="term" value="F:DNA-binding transcription factor activity"/>
    <property type="evidence" value="ECO:0007669"/>
    <property type="project" value="InterPro"/>
</dbReference>
<dbReference type="RefSeq" id="WP_115857433.1">
    <property type="nucleotide sequence ID" value="NZ_QTSU01000001.1"/>
</dbReference>
<dbReference type="CDD" id="cd00090">
    <property type="entry name" value="HTH_ARSR"/>
    <property type="match status" value="1"/>
</dbReference>
<feature type="domain" description="HTH arsR-type" evidence="1">
    <location>
        <begin position="37"/>
        <end position="116"/>
    </location>
</feature>
<dbReference type="EMBL" id="QTSU01000001">
    <property type="protein sequence ID" value="RDZ27991.1"/>
    <property type="molecule type" value="Genomic_DNA"/>
</dbReference>
<dbReference type="InterPro" id="IPR000835">
    <property type="entry name" value="HTH_MarR-typ"/>
</dbReference>
<keyword evidence="3" id="KW-1185">Reference proteome</keyword>
<evidence type="ECO:0000313" key="3">
    <source>
        <dbReference type="Proteomes" id="UP000264492"/>
    </source>
</evidence>
<evidence type="ECO:0000259" key="1">
    <source>
        <dbReference type="SMART" id="SM00418"/>
    </source>
</evidence>
<dbReference type="InterPro" id="IPR001845">
    <property type="entry name" value="HTH_ArsR_DNA-bd_dom"/>
</dbReference>